<evidence type="ECO:0000313" key="1">
    <source>
        <dbReference type="EMBL" id="GFH88533.1"/>
    </source>
</evidence>
<reference evidence="1 2" key="1">
    <citation type="journal article" date="2020" name="Microbiome">
        <title>Single-cell genomics of uncultured bacteria reveals dietary fiber responders in the mouse gut microbiota.</title>
        <authorList>
            <person name="Chijiiwa R."/>
            <person name="Hosokawa M."/>
            <person name="Kogawa M."/>
            <person name="Nishikawa Y."/>
            <person name="Ide K."/>
            <person name="Sakanashi C."/>
            <person name="Takahashi K."/>
            <person name="Takeyama H."/>
        </authorList>
    </citation>
    <scope>NUCLEOTIDE SEQUENCE [LARGE SCALE GENOMIC DNA]</scope>
    <source>
        <strain evidence="1">IMSAGC_001</strain>
    </source>
</reference>
<comment type="caution">
    <text evidence="1">The sequence shown here is derived from an EMBL/GenBank/DDBJ whole genome shotgun (WGS) entry which is preliminary data.</text>
</comment>
<organism evidence="1 2">
    <name type="scientific">Bacteroides acidifaciens</name>
    <dbReference type="NCBI Taxonomy" id="85831"/>
    <lineage>
        <taxon>Bacteria</taxon>
        <taxon>Pseudomonadati</taxon>
        <taxon>Bacteroidota</taxon>
        <taxon>Bacteroidia</taxon>
        <taxon>Bacteroidales</taxon>
        <taxon>Bacteroidaceae</taxon>
        <taxon>Bacteroides</taxon>
    </lineage>
</organism>
<name>A0A7J0A808_9BACE</name>
<protein>
    <submittedName>
        <fullName evidence="1">Uncharacterized protein</fullName>
    </submittedName>
</protein>
<dbReference type="EMBL" id="BLLS01000238">
    <property type="protein sequence ID" value="GFH88533.1"/>
    <property type="molecule type" value="Genomic_DNA"/>
</dbReference>
<sequence>MLTHVIHTSKSENQRLKMKRRKEPTEFKLGTIIIPYIEMFDEAVAIRTEGVQLIIDTYFNDLSINDIPQQYVFTWDWLGKGYKFTVINHLYKSSKAKTKQGFKKLLAEALPLLIDPKNGLIKKPELSPADLGGFNSILKQL</sequence>
<accession>A0A7J0A808</accession>
<evidence type="ECO:0000313" key="2">
    <source>
        <dbReference type="Proteomes" id="UP000491181"/>
    </source>
</evidence>
<dbReference type="AlphaFoldDB" id="A0A7J0A808"/>
<dbReference type="Proteomes" id="UP000491181">
    <property type="component" value="Unassembled WGS sequence"/>
</dbReference>
<proteinExistence type="predicted"/>
<gene>
    <name evidence="1" type="ORF">IMSAGC001_03976</name>
</gene>